<name>A0ABT3H0L8_9RHOB</name>
<sequence>MGQDTSSRRHDPVVSCSACRGPALHDTTYYCPIKPDDVSLFDQKPWLTVQRIPETEADVRVRYQPGRGAPSIHDLDLPLTYRWNHAPWRANTRQTATGEATEAVVTCLRCGTVEARFVDLPAEYFFQIDYRGKALWAPSRSTAEDLLEFIEGDDRRRLPAKDYRTGERASFLSRIPTEFLTAKARDTVVKRLRKRLEEGMP</sequence>
<dbReference type="Proteomes" id="UP001208938">
    <property type="component" value="Unassembled WGS sequence"/>
</dbReference>
<keyword evidence="2" id="KW-1185">Reference proteome</keyword>
<dbReference type="EMBL" id="JAPDFL010000001">
    <property type="protein sequence ID" value="MCW1933332.1"/>
    <property type="molecule type" value="Genomic_DNA"/>
</dbReference>
<dbReference type="RefSeq" id="WP_264506257.1">
    <property type="nucleotide sequence ID" value="NZ_JAPDFL010000001.1"/>
</dbReference>
<organism evidence="1 2">
    <name type="scientific">Pararhodobacter zhoushanensis</name>
    <dbReference type="NCBI Taxonomy" id="2479545"/>
    <lineage>
        <taxon>Bacteria</taxon>
        <taxon>Pseudomonadati</taxon>
        <taxon>Pseudomonadota</taxon>
        <taxon>Alphaproteobacteria</taxon>
        <taxon>Rhodobacterales</taxon>
        <taxon>Paracoccaceae</taxon>
        <taxon>Pararhodobacter</taxon>
    </lineage>
</organism>
<protein>
    <submittedName>
        <fullName evidence="1">Uncharacterized protein</fullName>
    </submittedName>
</protein>
<reference evidence="1 2" key="1">
    <citation type="submission" date="2022-10" db="EMBL/GenBank/DDBJ databases">
        <title>Pararhodobacter sp. nov., isolated from marine algae.</title>
        <authorList>
            <person name="Choi B.J."/>
            <person name="Kim J.M."/>
            <person name="Lee J.K."/>
            <person name="Choi D.G."/>
            <person name="Jeon C.O."/>
        </authorList>
    </citation>
    <scope>NUCLEOTIDE SEQUENCE [LARGE SCALE GENOMIC DNA]</scope>
    <source>
        <strain evidence="1 2">ZQ420</strain>
    </source>
</reference>
<evidence type="ECO:0000313" key="2">
    <source>
        <dbReference type="Proteomes" id="UP001208938"/>
    </source>
</evidence>
<proteinExistence type="predicted"/>
<evidence type="ECO:0000313" key="1">
    <source>
        <dbReference type="EMBL" id="MCW1933332.1"/>
    </source>
</evidence>
<comment type="caution">
    <text evidence="1">The sequence shown here is derived from an EMBL/GenBank/DDBJ whole genome shotgun (WGS) entry which is preliminary data.</text>
</comment>
<gene>
    <name evidence="1" type="ORF">OKW52_13940</name>
</gene>
<accession>A0ABT3H0L8</accession>